<evidence type="ECO:0000313" key="2">
    <source>
        <dbReference type="Proteomes" id="UP000601435"/>
    </source>
</evidence>
<name>A0A812ZFJ2_9DINO</name>
<feature type="non-terminal residue" evidence="1">
    <location>
        <position position="262"/>
    </location>
</feature>
<comment type="caution">
    <text evidence="1">The sequence shown here is derived from an EMBL/GenBank/DDBJ whole genome shotgun (WGS) entry which is preliminary data.</text>
</comment>
<evidence type="ECO:0000313" key="1">
    <source>
        <dbReference type="EMBL" id="CAE7824053.1"/>
    </source>
</evidence>
<organism evidence="1 2">
    <name type="scientific">Symbiodinium necroappetens</name>
    <dbReference type="NCBI Taxonomy" id="1628268"/>
    <lineage>
        <taxon>Eukaryota</taxon>
        <taxon>Sar</taxon>
        <taxon>Alveolata</taxon>
        <taxon>Dinophyceae</taxon>
        <taxon>Suessiales</taxon>
        <taxon>Symbiodiniaceae</taxon>
        <taxon>Symbiodinium</taxon>
    </lineage>
</organism>
<dbReference type="OrthoDB" id="414607at2759"/>
<dbReference type="EMBL" id="CAJNJA010047415">
    <property type="protein sequence ID" value="CAE7824053.1"/>
    <property type="molecule type" value="Genomic_DNA"/>
</dbReference>
<gene>
    <name evidence="1" type="ORF">SNEC2469_LOCUS24560</name>
</gene>
<dbReference type="AlphaFoldDB" id="A0A812ZFJ2"/>
<sequence length="262" mass="30155">EVTIPDVHVQQQISKLLCYRKKGRGRCLQKAFDQLGLPKMARLEPSTLLQDVGSFEQKQCPFTCIFYVAGEHGRVLHMSPLLQIPGVSLNTWAIDLLHSWHYGPMSTYLTFTLRALLNTEIYKPGNSAVLDKEENDKLCLMALKAELWMFYKYRRATDKEWSKKGSEVWNLTLTMLAEKALKCKAAETHGLLRFVVMTLEKYKEVLQKSDKSQMFDLLHRAGCAAEAFDQTMNEHDRVFPEEACDALFSHYHRFIQLCSRAG</sequence>
<proteinExistence type="predicted"/>
<dbReference type="Proteomes" id="UP000601435">
    <property type="component" value="Unassembled WGS sequence"/>
</dbReference>
<keyword evidence="2" id="KW-1185">Reference proteome</keyword>
<accession>A0A812ZFJ2</accession>
<feature type="non-terminal residue" evidence="1">
    <location>
        <position position="1"/>
    </location>
</feature>
<reference evidence="1" key="1">
    <citation type="submission" date="2021-02" db="EMBL/GenBank/DDBJ databases">
        <authorList>
            <person name="Dougan E. K."/>
            <person name="Rhodes N."/>
            <person name="Thang M."/>
            <person name="Chan C."/>
        </authorList>
    </citation>
    <scope>NUCLEOTIDE SEQUENCE</scope>
</reference>
<protein>
    <submittedName>
        <fullName evidence="1">Uncharacterized protein</fullName>
    </submittedName>
</protein>